<accession>A0A2T0R053</accession>
<dbReference type="AlphaFoldDB" id="A0A2T0R053"/>
<name>A0A2T0R053_9ACTN</name>
<gene>
    <name evidence="1" type="ORF">CLV37_11071</name>
</gene>
<proteinExistence type="predicted"/>
<sequence>MSQSIWERRQAVASRLEEHGKVDRVVKDEFATALAAASLQPADVDPHGHLARAVTAVAHLAAGDPGYDVVLGLPSGAHGVRVHTGPDGRVVVAVVSLSVAEPAPAAVASELAALLWQR</sequence>
<dbReference type="OrthoDB" id="9985020at2"/>
<protein>
    <submittedName>
        <fullName evidence="1">Uncharacterized protein</fullName>
    </submittedName>
</protein>
<evidence type="ECO:0000313" key="2">
    <source>
        <dbReference type="Proteomes" id="UP000238083"/>
    </source>
</evidence>
<dbReference type="EMBL" id="PVZF01000010">
    <property type="protein sequence ID" value="PRY12511.1"/>
    <property type="molecule type" value="Genomic_DNA"/>
</dbReference>
<dbReference type="RefSeq" id="WP_106213289.1">
    <property type="nucleotide sequence ID" value="NZ_PVZF01000010.1"/>
</dbReference>
<comment type="caution">
    <text evidence="1">The sequence shown here is derived from an EMBL/GenBank/DDBJ whole genome shotgun (WGS) entry which is preliminary data.</text>
</comment>
<evidence type="ECO:0000313" key="1">
    <source>
        <dbReference type="EMBL" id="PRY12511.1"/>
    </source>
</evidence>
<dbReference type="Proteomes" id="UP000238083">
    <property type="component" value="Unassembled WGS sequence"/>
</dbReference>
<reference evidence="1 2" key="1">
    <citation type="submission" date="2018-03" db="EMBL/GenBank/DDBJ databases">
        <title>Genomic Encyclopedia of Archaeal and Bacterial Type Strains, Phase II (KMG-II): from individual species to whole genera.</title>
        <authorList>
            <person name="Goeker M."/>
        </authorList>
    </citation>
    <scope>NUCLEOTIDE SEQUENCE [LARGE SCALE GENOMIC DNA]</scope>
    <source>
        <strain evidence="1 2">DSM 19711</strain>
    </source>
</reference>
<keyword evidence="2" id="KW-1185">Reference proteome</keyword>
<organism evidence="1 2">
    <name type="scientific">Kineococcus rhizosphaerae</name>
    <dbReference type="NCBI Taxonomy" id="559628"/>
    <lineage>
        <taxon>Bacteria</taxon>
        <taxon>Bacillati</taxon>
        <taxon>Actinomycetota</taxon>
        <taxon>Actinomycetes</taxon>
        <taxon>Kineosporiales</taxon>
        <taxon>Kineosporiaceae</taxon>
        <taxon>Kineococcus</taxon>
    </lineage>
</organism>